<feature type="transmembrane region" description="Helical" evidence="8">
    <location>
        <begin position="120"/>
        <end position="141"/>
    </location>
</feature>
<evidence type="ECO:0000256" key="3">
    <source>
        <dbReference type="ARBA" id="ARBA00022448"/>
    </source>
</evidence>
<name>A0A5S5C1W1_9BACL</name>
<keyword evidence="7 8" id="KW-0472">Membrane</keyword>
<sequence>MRYHYIMRTSIFVLAPLAILATMIISVLYGAKDISPATIRAAIFHFDPDNMDHQIIVTSRLPRAVGALMIGAFLAVSGAIMQGMTRNYLASPSIMGVSDGSIFVITLCMALLPNSSSFDMILYSLIGSALGAGLVFGLAWLLPNGLSPVRMAILGTIIGTFLNGVAEAIASYFQLSQSISFWYNARLHQMDPAMIKLAVPFAVIGLGLAIALSRSITVLSLGDDIAANLGQRTRLVKVLSLISVTLLCGVSVALAGKIAFVGLLVPHIVRYLVGIDYRFVIPASAIAGGLFLGWCDVASRFVNAPFETPIGVVTALLGVPFFLYLIKTKGGGKHA</sequence>
<feature type="transmembrane region" description="Helical" evidence="8">
    <location>
        <begin position="306"/>
        <end position="326"/>
    </location>
</feature>
<protein>
    <submittedName>
        <fullName evidence="9">Iron complex transport system permease protein</fullName>
    </submittedName>
</protein>
<dbReference type="EMBL" id="VNHS01000008">
    <property type="protein sequence ID" value="TYP72416.1"/>
    <property type="molecule type" value="Genomic_DNA"/>
</dbReference>
<dbReference type="Pfam" id="PF01032">
    <property type="entry name" value="FecCD"/>
    <property type="match status" value="1"/>
</dbReference>
<dbReference type="InterPro" id="IPR000522">
    <property type="entry name" value="ABC_transptr_permease_BtuC"/>
</dbReference>
<dbReference type="InterPro" id="IPR037294">
    <property type="entry name" value="ABC_BtuC-like"/>
</dbReference>
<comment type="caution">
    <text evidence="9">The sequence shown here is derived from an EMBL/GenBank/DDBJ whole genome shotgun (WGS) entry which is preliminary data.</text>
</comment>
<dbReference type="FunFam" id="1.10.3470.10:FF:000001">
    <property type="entry name" value="Vitamin B12 ABC transporter permease BtuC"/>
    <property type="match status" value="1"/>
</dbReference>
<dbReference type="GO" id="GO:0005886">
    <property type="term" value="C:plasma membrane"/>
    <property type="evidence" value="ECO:0007669"/>
    <property type="project" value="UniProtKB-SubCell"/>
</dbReference>
<feature type="transmembrane region" description="Helical" evidence="8">
    <location>
        <begin position="153"/>
        <end position="173"/>
    </location>
</feature>
<evidence type="ECO:0000256" key="4">
    <source>
        <dbReference type="ARBA" id="ARBA00022475"/>
    </source>
</evidence>
<proteinExistence type="inferred from homology"/>
<dbReference type="GO" id="GO:0033214">
    <property type="term" value="P:siderophore-iron import into cell"/>
    <property type="evidence" value="ECO:0007669"/>
    <property type="project" value="TreeGrafter"/>
</dbReference>
<dbReference type="PANTHER" id="PTHR30472">
    <property type="entry name" value="FERRIC ENTEROBACTIN TRANSPORT SYSTEM PERMEASE PROTEIN"/>
    <property type="match status" value="1"/>
</dbReference>
<keyword evidence="5 8" id="KW-0812">Transmembrane</keyword>
<evidence type="ECO:0000313" key="10">
    <source>
        <dbReference type="Proteomes" id="UP000323257"/>
    </source>
</evidence>
<dbReference type="AlphaFoldDB" id="A0A5S5C1W1"/>
<evidence type="ECO:0000256" key="1">
    <source>
        <dbReference type="ARBA" id="ARBA00004651"/>
    </source>
</evidence>
<accession>A0A5S5C1W1</accession>
<evidence type="ECO:0000256" key="2">
    <source>
        <dbReference type="ARBA" id="ARBA00007935"/>
    </source>
</evidence>
<organism evidence="9 10">
    <name type="scientific">Paenibacillus methanolicus</name>
    <dbReference type="NCBI Taxonomy" id="582686"/>
    <lineage>
        <taxon>Bacteria</taxon>
        <taxon>Bacillati</taxon>
        <taxon>Bacillota</taxon>
        <taxon>Bacilli</taxon>
        <taxon>Bacillales</taxon>
        <taxon>Paenibacillaceae</taxon>
        <taxon>Paenibacillus</taxon>
    </lineage>
</organism>
<dbReference type="SUPFAM" id="SSF81345">
    <property type="entry name" value="ABC transporter involved in vitamin B12 uptake, BtuC"/>
    <property type="match status" value="1"/>
</dbReference>
<reference evidence="9 10" key="1">
    <citation type="submission" date="2019-07" db="EMBL/GenBank/DDBJ databases">
        <title>Genomic Encyclopedia of Type Strains, Phase III (KMG-III): the genomes of soil and plant-associated and newly described type strains.</title>
        <authorList>
            <person name="Whitman W."/>
        </authorList>
    </citation>
    <scope>NUCLEOTIDE SEQUENCE [LARGE SCALE GENOMIC DNA]</scope>
    <source>
        <strain evidence="9 10">BL24</strain>
    </source>
</reference>
<feature type="transmembrane region" description="Helical" evidence="8">
    <location>
        <begin position="93"/>
        <end position="113"/>
    </location>
</feature>
<comment type="similarity">
    <text evidence="2">Belongs to the binding-protein-dependent transport system permease family. FecCD subfamily.</text>
</comment>
<keyword evidence="6 8" id="KW-1133">Transmembrane helix</keyword>
<dbReference type="GO" id="GO:0022857">
    <property type="term" value="F:transmembrane transporter activity"/>
    <property type="evidence" value="ECO:0007669"/>
    <property type="project" value="InterPro"/>
</dbReference>
<dbReference type="Proteomes" id="UP000323257">
    <property type="component" value="Unassembled WGS sequence"/>
</dbReference>
<evidence type="ECO:0000256" key="5">
    <source>
        <dbReference type="ARBA" id="ARBA00022692"/>
    </source>
</evidence>
<evidence type="ECO:0000256" key="6">
    <source>
        <dbReference type="ARBA" id="ARBA00022989"/>
    </source>
</evidence>
<feature type="transmembrane region" description="Helical" evidence="8">
    <location>
        <begin position="6"/>
        <end position="31"/>
    </location>
</feature>
<keyword evidence="3" id="KW-0813">Transport</keyword>
<dbReference type="CDD" id="cd06550">
    <property type="entry name" value="TM_ABC_iron-siderophores_like"/>
    <property type="match status" value="1"/>
</dbReference>
<evidence type="ECO:0000256" key="7">
    <source>
        <dbReference type="ARBA" id="ARBA00023136"/>
    </source>
</evidence>
<feature type="transmembrane region" description="Helical" evidence="8">
    <location>
        <begin position="277"/>
        <end position="294"/>
    </location>
</feature>
<comment type="subcellular location">
    <subcellularLocation>
        <location evidence="1">Cell membrane</location>
        <topology evidence="1">Multi-pass membrane protein</topology>
    </subcellularLocation>
</comment>
<feature type="transmembrane region" description="Helical" evidence="8">
    <location>
        <begin position="238"/>
        <end position="265"/>
    </location>
</feature>
<gene>
    <name evidence="9" type="ORF">BCM02_10870</name>
</gene>
<dbReference type="Gene3D" id="1.10.3470.10">
    <property type="entry name" value="ABC transporter involved in vitamin B12 uptake, BtuC"/>
    <property type="match status" value="1"/>
</dbReference>
<keyword evidence="10" id="KW-1185">Reference proteome</keyword>
<dbReference type="PANTHER" id="PTHR30472:SF30">
    <property type="entry name" value="IRON-UPTAKE SYSTEM PERMEASE PROTEIN FEUB"/>
    <property type="match status" value="1"/>
</dbReference>
<feature type="transmembrane region" description="Helical" evidence="8">
    <location>
        <begin position="193"/>
        <end position="212"/>
    </location>
</feature>
<evidence type="ECO:0000313" key="9">
    <source>
        <dbReference type="EMBL" id="TYP72416.1"/>
    </source>
</evidence>
<evidence type="ECO:0000256" key="8">
    <source>
        <dbReference type="SAM" id="Phobius"/>
    </source>
</evidence>
<keyword evidence="4" id="KW-1003">Cell membrane</keyword>
<feature type="transmembrane region" description="Helical" evidence="8">
    <location>
        <begin position="61"/>
        <end position="81"/>
    </location>
</feature>